<feature type="chain" id="PRO_5040301109" evidence="2">
    <location>
        <begin position="20"/>
        <end position="234"/>
    </location>
</feature>
<dbReference type="OrthoDB" id="4578803at2759"/>
<evidence type="ECO:0000313" key="3">
    <source>
        <dbReference type="EMBL" id="CAI4219642.1"/>
    </source>
</evidence>
<protein>
    <submittedName>
        <fullName evidence="3">Uncharacterized protein</fullName>
    </submittedName>
</protein>
<dbReference type="Proteomes" id="UP000838763">
    <property type="component" value="Unassembled WGS sequence"/>
</dbReference>
<feature type="compositionally biased region" description="Low complexity" evidence="1">
    <location>
        <begin position="110"/>
        <end position="124"/>
    </location>
</feature>
<feature type="region of interest" description="Disordered" evidence="1">
    <location>
        <begin position="215"/>
        <end position="234"/>
    </location>
</feature>
<feature type="compositionally biased region" description="Low complexity" evidence="1">
    <location>
        <begin position="215"/>
        <end position="225"/>
    </location>
</feature>
<feature type="region of interest" description="Disordered" evidence="1">
    <location>
        <begin position="110"/>
        <end position="208"/>
    </location>
</feature>
<dbReference type="EMBL" id="CALLCH030000020">
    <property type="protein sequence ID" value="CAI4219642.1"/>
    <property type="molecule type" value="Genomic_DNA"/>
</dbReference>
<evidence type="ECO:0000256" key="2">
    <source>
        <dbReference type="SAM" id="SignalP"/>
    </source>
</evidence>
<comment type="caution">
    <text evidence="3">The sequence shown here is derived from an EMBL/GenBank/DDBJ whole genome shotgun (WGS) entry which is preliminary data.</text>
</comment>
<gene>
    <name evidence="3" type="ORF">PPNO1_LOCUS9196</name>
</gene>
<evidence type="ECO:0000256" key="1">
    <source>
        <dbReference type="SAM" id="MobiDB-lite"/>
    </source>
</evidence>
<keyword evidence="4" id="KW-1185">Reference proteome</keyword>
<sequence length="234" mass="24031">MKSFATVATTLALTGAAVALPGGGNHQHTTVTVGPSEPVPTQTGCPTVTATGELCASCPIPACLVISTITQSCDCPAAIPTVTLDFPCKDNCKGLFCTTSYETVAEVCEPTETETCTDLPTPTDEPSETCTDDEPQPTETCDDDEPTEPTESCPDEPAEPTETDGPDPTLCKGNCTGQPTRTGTKGPEPTGERPLLSTRRRAPSAPYGVSAGSLLALSSSKRGLGVLDVSSHGL</sequence>
<name>A0A9P1MFR8_9PEZI</name>
<organism evidence="3 4">
    <name type="scientific">Parascedosporium putredinis</name>
    <dbReference type="NCBI Taxonomy" id="1442378"/>
    <lineage>
        <taxon>Eukaryota</taxon>
        <taxon>Fungi</taxon>
        <taxon>Dikarya</taxon>
        <taxon>Ascomycota</taxon>
        <taxon>Pezizomycotina</taxon>
        <taxon>Sordariomycetes</taxon>
        <taxon>Hypocreomycetidae</taxon>
        <taxon>Microascales</taxon>
        <taxon>Microascaceae</taxon>
        <taxon>Parascedosporium</taxon>
    </lineage>
</organism>
<feature type="compositionally biased region" description="Acidic residues" evidence="1">
    <location>
        <begin position="125"/>
        <end position="165"/>
    </location>
</feature>
<feature type="signal peptide" evidence="2">
    <location>
        <begin position="1"/>
        <end position="19"/>
    </location>
</feature>
<evidence type="ECO:0000313" key="4">
    <source>
        <dbReference type="Proteomes" id="UP000838763"/>
    </source>
</evidence>
<dbReference type="AlphaFoldDB" id="A0A9P1MFR8"/>
<accession>A0A9P1MFR8</accession>
<keyword evidence="2" id="KW-0732">Signal</keyword>
<proteinExistence type="predicted"/>
<reference evidence="3" key="1">
    <citation type="submission" date="2022-11" db="EMBL/GenBank/DDBJ databases">
        <authorList>
            <person name="Scott C."/>
            <person name="Bruce N."/>
        </authorList>
    </citation>
    <scope>NUCLEOTIDE SEQUENCE</scope>
</reference>